<evidence type="ECO:0000256" key="2">
    <source>
        <dbReference type="ARBA" id="ARBA00023152"/>
    </source>
</evidence>
<protein>
    <recommendedName>
        <fullName evidence="4 8">2,3-bisphosphoglycerate-dependent phosphoglycerate mutase</fullName>
        <shortName evidence="4">BPG-dependent PGAM</shortName>
        <shortName evidence="4">PGAM</shortName>
        <shortName evidence="4">Phosphoglyceromutase</shortName>
        <shortName evidence="4">dPGM</shortName>
        <ecNumber evidence="4 8">5.4.2.11</ecNumber>
    </recommendedName>
</protein>
<sequence length="248" mass="26453">MTGTLTLLRHGESTANEAGTFTGLLDVPLTPHGEQQASAAGQLLRSNHITPGVVVTSTLRRAVRTAELVCDALGTQLTTEAVWQLNERNYGALTGMTKTDARHRLGDDEYVRLRRSRTGAPPPMSLQLWEDLRSSSALRGLPDGALRRTEGLSDVIERVCPVLHDRLLPMVRAGRSVLVVAHGNSLRALCACIDDLTDPELEQLNLPTGQPVQYHLAPTGALVPRGGAFLDPVAAQHAAALVAAEGGT</sequence>
<dbReference type="InterPro" id="IPR029033">
    <property type="entry name" value="His_PPase_superfam"/>
</dbReference>
<dbReference type="PROSITE" id="PS00175">
    <property type="entry name" value="PG_MUTASE"/>
    <property type="match status" value="1"/>
</dbReference>
<dbReference type="InterPro" id="IPR005952">
    <property type="entry name" value="Phosphogly_mut1"/>
</dbReference>
<dbReference type="PANTHER" id="PTHR11931">
    <property type="entry name" value="PHOSPHOGLYCERATE MUTASE"/>
    <property type="match status" value="1"/>
</dbReference>
<dbReference type="SUPFAM" id="SSF53254">
    <property type="entry name" value="Phosphoglycerate mutase-like"/>
    <property type="match status" value="1"/>
</dbReference>
<feature type="active site" description="Tele-phosphohistidine intermediate" evidence="4 5">
    <location>
        <position position="10"/>
    </location>
</feature>
<reference evidence="9" key="2">
    <citation type="submission" date="2020-09" db="EMBL/GenBank/DDBJ databases">
        <authorList>
            <person name="Sun Q."/>
            <person name="Ohkuma M."/>
        </authorList>
    </citation>
    <scope>NUCLEOTIDE SEQUENCE</scope>
    <source>
        <strain evidence="9">JCM 1480</strain>
    </source>
</reference>
<feature type="active site" description="Proton donor/acceptor" evidence="4 5">
    <location>
        <position position="87"/>
    </location>
</feature>
<dbReference type="EMBL" id="JAFBCG010000001">
    <property type="protein sequence ID" value="MBM7803337.1"/>
    <property type="molecule type" value="Genomic_DNA"/>
</dbReference>
<feature type="binding site" evidence="4 6">
    <location>
        <position position="98"/>
    </location>
    <ligand>
        <name>substrate</name>
    </ligand>
</feature>
<evidence type="ECO:0000256" key="8">
    <source>
        <dbReference type="RuleBase" id="RU004512"/>
    </source>
</evidence>
<dbReference type="EMBL" id="BMOI01000013">
    <property type="protein sequence ID" value="GGL07995.1"/>
    <property type="molecule type" value="Genomic_DNA"/>
</dbReference>
<evidence type="ECO:0000256" key="7">
    <source>
        <dbReference type="PIRSR" id="PIRSR613078-3"/>
    </source>
</evidence>
<keyword evidence="4" id="KW-0312">Gluconeogenesis</keyword>
<dbReference type="Pfam" id="PF00300">
    <property type="entry name" value="His_Phos_1"/>
    <property type="match status" value="1"/>
</dbReference>
<dbReference type="Proteomes" id="UP000648535">
    <property type="component" value="Unassembled WGS sequence"/>
</dbReference>
<evidence type="ECO:0000313" key="11">
    <source>
        <dbReference type="Proteomes" id="UP000648535"/>
    </source>
</evidence>
<feature type="site" description="Transition state stabilizer" evidence="4 7">
    <location>
        <position position="182"/>
    </location>
</feature>
<keyword evidence="12" id="KW-1185">Reference proteome</keyword>
<reference evidence="9" key="1">
    <citation type="journal article" date="2014" name="Int. J. Syst. Evol. Microbiol.">
        <title>Complete genome sequence of Corynebacterium casei LMG S-19264T (=DSM 44701T), isolated from a smear-ripened cheese.</title>
        <authorList>
            <consortium name="US DOE Joint Genome Institute (JGI-PGF)"/>
            <person name="Walter F."/>
            <person name="Albersmeier A."/>
            <person name="Kalinowski J."/>
            <person name="Ruckert C."/>
        </authorList>
    </citation>
    <scope>NUCLEOTIDE SEQUENCE</scope>
    <source>
        <strain evidence="9">JCM 1480</strain>
    </source>
</reference>
<dbReference type="EC" id="5.4.2.11" evidence="4 8"/>
<feature type="binding site" evidence="4 6">
    <location>
        <begin position="87"/>
        <end position="90"/>
    </location>
    <ligand>
        <name>substrate</name>
    </ligand>
</feature>
<evidence type="ECO:0000256" key="1">
    <source>
        <dbReference type="ARBA" id="ARBA00006717"/>
    </source>
</evidence>
<dbReference type="GO" id="GO:0004619">
    <property type="term" value="F:phosphoglycerate mutase activity"/>
    <property type="evidence" value="ECO:0007669"/>
    <property type="project" value="UniProtKB-UniRule"/>
</dbReference>
<dbReference type="AlphaFoldDB" id="A0A8H9GBN9"/>
<comment type="catalytic activity">
    <reaction evidence="4 8">
        <text>(2R)-2-phosphoglycerate = (2R)-3-phosphoglycerate</text>
        <dbReference type="Rhea" id="RHEA:15901"/>
        <dbReference type="ChEBI" id="CHEBI:58272"/>
        <dbReference type="ChEBI" id="CHEBI:58289"/>
        <dbReference type="EC" id="5.4.2.11"/>
    </reaction>
</comment>
<dbReference type="SMART" id="SM00855">
    <property type="entry name" value="PGAM"/>
    <property type="match status" value="1"/>
</dbReference>
<dbReference type="RefSeq" id="WP_175328950.1">
    <property type="nucleotide sequence ID" value="NZ_BMOI01000013.1"/>
</dbReference>
<comment type="caution">
    <text evidence="9">The sequence shown here is derived from an EMBL/GenBank/DDBJ whole genome shotgun (WGS) entry which is preliminary data.</text>
</comment>
<feature type="binding site" evidence="4 6">
    <location>
        <position position="61"/>
    </location>
    <ligand>
        <name>substrate</name>
    </ligand>
</feature>
<feature type="binding site" evidence="4 6">
    <location>
        <begin position="22"/>
        <end position="23"/>
    </location>
    <ligand>
        <name>substrate</name>
    </ligand>
</feature>
<keyword evidence="3 4" id="KW-0413">Isomerase</keyword>
<feature type="binding site" evidence="4 6">
    <location>
        <begin position="9"/>
        <end position="16"/>
    </location>
    <ligand>
        <name>substrate</name>
    </ligand>
</feature>
<dbReference type="HAMAP" id="MF_01039">
    <property type="entry name" value="PGAM_GpmA"/>
    <property type="match status" value="1"/>
</dbReference>
<evidence type="ECO:0000256" key="4">
    <source>
        <dbReference type="HAMAP-Rule" id="MF_01039"/>
    </source>
</evidence>
<gene>
    <name evidence="4 9" type="primary">gpmA</name>
    <name evidence="9" type="ORF">GCM10009769_27750</name>
    <name evidence="10" type="ORF">JOE58_002588</name>
</gene>
<dbReference type="Proteomes" id="UP000746584">
    <property type="component" value="Unassembled WGS sequence"/>
</dbReference>
<dbReference type="GO" id="GO:0006096">
    <property type="term" value="P:glycolytic process"/>
    <property type="evidence" value="ECO:0007669"/>
    <property type="project" value="UniProtKB-UniRule"/>
</dbReference>
<dbReference type="UniPathway" id="UPA00109">
    <property type="reaction ID" value="UER00186"/>
</dbReference>
<evidence type="ECO:0000313" key="10">
    <source>
        <dbReference type="EMBL" id="MBM7803337.1"/>
    </source>
</evidence>
<dbReference type="GO" id="GO:0006094">
    <property type="term" value="P:gluconeogenesis"/>
    <property type="evidence" value="ECO:0007669"/>
    <property type="project" value="UniProtKB-UniRule"/>
</dbReference>
<comment type="function">
    <text evidence="4 8">Catalyzes the interconversion of 2-phosphoglycerate and 3-phosphoglycerate.</text>
</comment>
<organism evidence="9 11">
    <name type="scientific">Curtobacterium luteum</name>
    <dbReference type="NCBI Taxonomy" id="33881"/>
    <lineage>
        <taxon>Bacteria</taxon>
        <taxon>Bacillati</taxon>
        <taxon>Actinomycetota</taxon>
        <taxon>Actinomycetes</taxon>
        <taxon>Micrococcales</taxon>
        <taxon>Microbacteriaceae</taxon>
        <taxon>Curtobacterium</taxon>
    </lineage>
</organism>
<evidence type="ECO:0000313" key="12">
    <source>
        <dbReference type="Proteomes" id="UP000746584"/>
    </source>
</evidence>
<dbReference type="InterPro" id="IPR001345">
    <property type="entry name" value="PG/BPGM_mutase_AS"/>
</dbReference>
<dbReference type="Gene3D" id="3.40.50.1240">
    <property type="entry name" value="Phosphoglycerate mutase-like"/>
    <property type="match status" value="1"/>
</dbReference>
<proteinExistence type="inferred from homology"/>
<name>A0A8H9GBN9_9MICO</name>
<evidence type="ECO:0000256" key="6">
    <source>
        <dbReference type="PIRSR" id="PIRSR613078-2"/>
    </source>
</evidence>
<evidence type="ECO:0000256" key="5">
    <source>
        <dbReference type="PIRSR" id="PIRSR613078-1"/>
    </source>
</evidence>
<comment type="pathway">
    <text evidence="4 8">Carbohydrate degradation; glycolysis; pyruvate from D-glyceraldehyde 3-phosphate: step 3/5.</text>
</comment>
<evidence type="ECO:0000256" key="3">
    <source>
        <dbReference type="ARBA" id="ARBA00023235"/>
    </source>
</evidence>
<dbReference type="CDD" id="cd07067">
    <property type="entry name" value="HP_PGM_like"/>
    <property type="match status" value="1"/>
</dbReference>
<feature type="binding site" evidence="4 6">
    <location>
        <begin position="183"/>
        <end position="184"/>
    </location>
    <ligand>
        <name>substrate</name>
    </ligand>
</feature>
<accession>A0A8H9GBN9</accession>
<dbReference type="PIRSF" id="PIRSF000709">
    <property type="entry name" value="6PFK_2-Ptase"/>
    <property type="match status" value="1"/>
</dbReference>
<dbReference type="NCBIfam" id="TIGR01258">
    <property type="entry name" value="pgm_1"/>
    <property type="match status" value="1"/>
</dbReference>
<evidence type="ECO:0000313" key="9">
    <source>
        <dbReference type="EMBL" id="GGL07995.1"/>
    </source>
</evidence>
<reference evidence="10 12" key="3">
    <citation type="submission" date="2021-01" db="EMBL/GenBank/DDBJ databases">
        <title>Sequencing the genomes of 1000 actinobacteria strains.</title>
        <authorList>
            <person name="Klenk H.-P."/>
        </authorList>
    </citation>
    <scope>NUCLEOTIDE SEQUENCE [LARGE SCALE GENOMIC DNA]</scope>
    <source>
        <strain evidence="10 12">DSM 20542</strain>
    </source>
</reference>
<comment type="similarity">
    <text evidence="1 4">Belongs to the phosphoglycerate mutase family. BPG-dependent PGAM subfamily.</text>
</comment>
<dbReference type="InterPro" id="IPR013078">
    <property type="entry name" value="His_Pase_superF_clade-1"/>
</dbReference>
<keyword evidence="2 4" id="KW-0324">Glycolysis</keyword>
<feature type="binding site" evidence="4 6">
    <location>
        <begin position="114"/>
        <end position="115"/>
    </location>
    <ligand>
        <name>substrate</name>
    </ligand>
</feature>